<dbReference type="RefSeq" id="XP_007484954.1">
    <property type="nucleotide sequence ID" value="XM_007484892.3"/>
</dbReference>
<dbReference type="AlphaFoldDB" id="F7EIF9"/>
<keyword evidence="5" id="KW-1185">Reference proteome</keyword>
<protein>
    <submittedName>
        <fullName evidence="4">Tubulin tyrosine ligase like 2</fullName>
    </submittedName>
</protein>
<dbReference type="GO" id="GO:0070740">
    <property type="term" value="F:tubulin-glutamic acid ligase activity"/>
    <property type="evidence" value="ECO:0000318"/>
    <property type="project" value="GO_Central"/>
</dbReference>
<dbReference type="GO" id="GO:0000226">
    <property type="term" value="P:microtubule cytoskeleton organization"/>
    <property type="evidence" value="ECO:0000318"/>
    <property type="project" value="GO_Central"/>
</dbReference>
<dbReference type="PANTHER" id="PTHR12241:SF118">
    <property type="entry name" value="TUBULIN POLYGLUTAMYLASE TTLL2-RELATED"/>
    <property type="match status" value="1"/>
</dbReference>
<name>F7EIF9_MONDO</name>
<dbReference type="eggNOG" id="KOG2157">
    <property type="taxonomic scope" value="Eukaryota"/>
</dbReference>
<dbReference type="HOGENOM" id="CLU_010131_9_0_1"/>
<dbReference type="GO" id="GO:0015631">
    <property type="term" value="F:tubulin binding"/>
    <property type="evidence" value="ECO:0000318"/>
    <property type="project" value="GO_Central"/>
</dbReference>
<dbReference type="Gene3D" id="3.30.470.20">
    <property type="entry name" value="ATP-grasp fold, B domain"/>
    <property type="match status" value="1"/>
</dbReference>
<gene>
    <name evidence="4" type="primary">TTLL2</name>
</gene>
<reference evidence="4" key="3">
    <citation type="submission" date="2025-09" db="UniProtKB">
        <authorList>
            <consortium name="Ensembl"/>
        </authorList>
    </citation>
    <scope>IDENTIFICATION</scope>
</reference>
<sequence length="573" mass="66052">MTEDENSRVMLKPLVFRADDTTPEIVKNVLLERGWKKFNEHVQDVGDWNLYWRTSSFRMIDYKNVKPWQRLNHHPGTITLTRKDYLARHLKHMKGIYGASLYAFSPLTFIMPYEYIKFVAEYSREKEALGKKPSYWICKPAKLSRGRGIKIFSDLKDLIFDCTTVVQKYISNPFLIAKYKCDLRVYVCVAGFWPLTIYIYQEGLARFATEQFDLTNLKNNCAHLTNSSINIAGASYKKNKVGVGRGCKWTLTRFFSYLRSNDVDDLLLWQRINHLVILTMLSIAPSVPFVSNCFELFGFDILIDDKFKPWLLEVNYSPGLSLDCSIDESVKRKLIHDIIELMHFNQTHLRNTKKESSKASGPWTDIFGTESNKYGDNGTSNHWCTFSWAEGIRDRVHETSSHWTNISLFGEKTRVHASSKYTPYNKDSHHSSIISLLGFTGRTTDKDFSALRKEGKDSHKQGITAKLRKKASRVSLSQDFQKIRARKNIFNSIHFFPSSKPCEIKKNATPYFQSDKGIKPCSHAGDFVLIFPFNEATIAATRNGLDLKKVIHELHKLTNKQPTLGVVDKIKKM</sequence>
<reference evidence="4 5" key="1">
    <citation type="journal article" date="2007" name="Nature">
        <title>Genome of the marsupial Monodelphis domestica reveals innovation in non-coding sequences.</title>
        <authorList>
            <person name="Mikkelsen T.S."/>
            <person name="Wakefield M.J."/>
            <person name="Aken B."/>
            <person name="Amemiya C.T."/>
            <person name="Chang J.L."/>
            <person name="Duke S."/>
            <person name="Garber M."/>
            <person name="Gentles A.J."/>
            <person name="Goodstadt L."/>
            <person name="Heger A."/>
            <person name="Jurka J."/>
            <person name="Kamal M."/>
            <person name="Mauceli E."/>
            <person name="Searle S.M."/>
            <person name="Sharpe T."/>
            <person name="Baker M.L."/>
            <person name="Batzer M.A."/>
            <person name="Benos P.V."/>
            <person name="Belov K."/>
            <person name="Clamp M."/>
            <person name="Cook A."/>
            <person name="Cuff J."/>
            <person name="Das R."/>
            <person name="Davidow L."/>
            <person name="Deakin J.E."/>
            <person name="Fazzari M.J."/>
            <person name="Glass J.L."/>
            <person name="Grabherr M."/>
            <person name="Greally J.M."/>
            <person name="Gu W."/>
            <person name="Hore T.A."/>
            <person name="Huttley G.A."/>
            <person name="Kleber M."/>
            <person name="Jirtle R.L."/>
            <person name="Koina E."/>
            <person name="Lee J.T."/>
            <person name="Mahony S."/>
            <person name="Marra M.A."/>
            <person name="Miller R.D."/>
            <person name="Nicholls R.D."/>
            <person name="Oda M."/>
            <person name="Papenfuss A.T."/>
            <person name="Parra Z.E."/>
            <person name="Pollock D.D."/>
            <person name="Ray D.A."/>
            <person name="Schein J.E."/>
            <person name="Speed T.P."/>
            <person name="Thompson K."/>
            <person name="VandeBerg J.L."/>
            <person name="Wade C.M."/>
            <person name="Walker J.A."/>
            <person name="Waters P.D."/>
            <person name="Webber C."/>
            <person name="Weidman J.R."/>
            <person name="Xie X."/>
            <person name="Zody M.C."/>
            <person name="Baldwin J."/>
            <person name="Abdouelleil A."/>
            <person name="Abdulkadir J."/>
            <person name="Abebe A."/>
            <person name="Abera B."/>
            <person name="Abreu J."/>
            <person name="Acer S.C."/>
            <person name="Aftuck L."/>
            <person name="Alexander A."/>
            <person name="An P."/>
            <person name="Anderson E."/>
            <person name="Anderson S."/>
            <person name="Arachi H."/>
            <person name="Azer M."/>
            <person name="Bachantsang P."/>
            <person name="Barry A."/>
            <person name="Bayul T."/>
            <person name="Berlin A."/>
            <person name="Bessette D."/>
            <person name="Bloom T."/>
            <person name="Bloom T."/>
            <person name="Boguslavskiy L."/>
            <person name="Bonnet C."/>
            <person name="Boukhgalter B."/>
            <person name="Bourzgui I."/>
            <person name="Brown A."/>
            <person name="Cahill P."/>
            <person name="Channer S."/>
            <person name="Cheshatsang Y."/>
            <person name="Chuda L."/>
            <person name="Citroen M."/>
            <person name="Collymore A."/>
            <person name="Cooke P."/>
            <person name="Costello M."/>
            <person name="D'Aco K."/>
            <person name="Daza R."/>
            <person name="De Haan G."/>
            <person name="DeGray S."/>
            <person name="DeMaso C."/>
            <person name="Dhargay N."/>
            <person name="Dooley K."/>
            <person name="Dooley E."/>
            <person name="Doricent M."/>
            <person name="Dorje P."/>
            <person name="Dorjee K."/>
            <person name="Dupes A."/>
            <person name="Elong R."/>
            <person name="Falk J."/>
            <person name="Farina A."/>
            <person name="Faro S."/>
            <person name="Ferguson D."/>
            <person name="Fisher S."/>
            <person name="Foley C.D."/>
            <person name="Franke A."/>
            <person name="Friedrich D."/>
            <person name="Gadbois L."/>
            <person name="Gearin G."/>
            <person name="Gearin C.R."/>
            <person name="Giannoukos G."/>
            <person name="Goode T."/>
            <person name="Graham J."/>
            <person name="Grandbois E."/>
            <person name="Grewal S."/>
            <person name="Gyaltsen K."/>
            <person name="Hafez N."/>
            <person name="Hagos B."/>
            <person name="Hall J."/>
            <person name="Henson C."/>
            <person name="Hollinger A."/>
            <person name="Honan T."/>
            <person name="Huard M.D."/>
            <person name="Hughes L."/>
            <person name="Hurhula B."/>
            <person name="Husby M.E."/>
            <person name="Kamat A."/>
            <person name="Kanga B."/>
            <person name="Kashin S."/>
            <person name="Khazanovich D."/>
            <person name="Kisner P."/>
            <person name="Lance K."/>
            <person name="Lara M."/>
            <person name="Lee W."/>
            <person name="Lennon N."/>
            <person name="Letendre F."/>
            <person name="LeVine R."/>
            <person name="Lipovsky A."/>
            <person name="Liu X."/>
            <person name="Liu J."/>
            <person name="Liu S."/>
            <person name="Lokyitsang T."/>
            <person name="Lokyitsang Y."/>
            <person name="Lubonja R."/>
            <person name="Lui A."/>
            <person name="MacDonald P."/>
            <person name="Magnisalis V."/>
            <person name="Maru K."/>
            <person name="Matthews C."/>
            <person name="McCusker W."/>
            <person name="McDonough S."/>
            <person name="Mehta T."/>
            <person name="Meldrim J."/>
            <person name="Meneus L."/>
            <person name="Mihai O."/>
            <person name="Mihalev A."/>
            <person name="Mihova T."/>
            <person name="Mittelman R."/>
            <person name="Mlenga V."/>
            <person name="Montmayeur A."/>
            <person name="Mulrain L."/>
            <person name="Navidi A."/>
            <person name="Naylor J."/>
            <person name="Negash T."/>
            <person name="Nguyen T."/>
            <person name="Nguyen N."/>
            <person name="Nicol R."/>
            <person name="Norbu C."/>
            <person name="Norbu N."/>
            <person name="Novod N."/>
            <person name="O'Neill B."/>
            <person name="Osman S."/>
            <person name="Markiewicz E."/>
            <person name="Oyono O.L."/>
            <person name="Patti C."/>
            <person name="Phunkhang P."/>
            <person name="Pierre F."/>
            <person name="Priest M."/>
            <person name="Raghuraman S."/>
            <person name="Rege F."/>
            <person name="Reyes R."/>
            <person name="Rise C."/>
            <person name="Rogov P."/>
            <person name="Ross K."/>
            <person name="Ryan E."/>
            <person name="Settipalli S."/>
            <person name="Shea T."/>
            <person name="Sherpa N."/>
            <person name="Shi L."/>
            <person name="Shih D."/>
            <person name="Sparrow T."/>
            <person name="Spaulding J."/>
            <person name="Stalker J."/>
            <person name="Stange-Thomann N."/>
            <person name="Stavropoulos S."/>
            <person name="Stone C."/>
            <person name="Strader C."/>
            <person name="Tesfaye S."/>
            <person name="Thomson T."/>
            <person name="Thoulutsang Y."/>
            <person name="Thoulutsang D."/>
            <person name="Topham K."/>
            <person name="Topping I."/>
            <person name="Tsamla T."/>
            <person name="Vassiliev H."/>
            <person name="Vo A."/>
            <person name="Wangchuk T."/>
            <person name="Wangdi T."/>
            <person name="Weiand M."/>
            <person name="Wilkinson J."/>
            <person name="Wilson A."/>
            <person name="Yadav S."/>
            <person name="Young G."/>
            <person name="Yu Q."/>
            <person name="Zembek L."/>
            <person name="Zhong D."/>
            <person name="Zimmer A."/>
            <person name="Zwirko Z."/>
            <person name="Jaffe D.B."/>
            <person name="Alvarez P."/>
            <person name="Brockman W."/>
            <person name="Butler J."/>
            <person name="Chin C."/>
            <person name="Gnerre S."/>
            <person name="MacCallum I."/>
            <person name="Graves J.A."/>
            <person name="Ponting C.P."/>
            <person name="Breen M."/>
            <person name="Samollow P.B."/>
            <person name="Lander E.S."/>
            <person name="Lindblad-Toh K."/>
        </authorList>
    </citation>
    <scope>NUCLEOTIDE SEQUENCE [LARGE SCALE GENOMIC DNA]</scope>
</reference>
<organism evidence="4 5">
    <name type="scientific">Monodelphis domestica</name>
    <name type="common">Gray short-tailed opossum</name>
    <dbReference type="NCBI Taxonomy" id="13616"/>
    <lineage>
        <taxon>Eukaryota</taxon>
        <taxon>Metazoa</taxon>
        <taxon>Chordata</taxon>
        <taxon>Craniata</taxon>
        <taxon>Vertebrata</taxon>
        <taxon>Euteleostomi</taxon>
        <taxon>Mammalia</taxon>
        <taxon>Metatheria</taxon>
        <taxon>Didelphimorphia</taxon>
        <taxon>Didelphidae</taxon>
        <taxon>Monodelphis</taxon>
    </lineage>
</organism>
<evidence type="ECO:0000256" key="1">
    <source>
        <dbReference type="ARBA" id="ARBA00022598"/>
    </source>
</evidence>
<dbReference type="CTD" id="83887"/>
<reference evidence="4" key="2">
    <citation type="submission" date="2025-08" db="UniProtKB">
        <authorList>
            <consortium name="Ensembl"/>
        </authorList>
    </citation>
    <scope>IDENTIFICATION</scope>
</reference>
<dbReference type="InterPro" id="IPR004344">
    <property type="entry name" value="TTL/TTLL_fam"/>
</dbReference>
<dbReference type="PANTHER" id="PTHR12241">
    <property type="entry name" value="TUBULIN POLYGLUTAMYLASE"/>
    <property type="match status" value="1"/>
</dbReference>
<dbReference type="GeneTree" id="ENSGT00940000162752"/>
<accession>F7EIF9</accession>
<dbReference type="PROSITE" id="PS51221">
    <property type="entry name" value="TTL"/>
    <property type="match status" value="1"/>
</dbReference>
<keyword evidence="1" id="KW-0436">Ligase</keyword>
<dbReference type="GeneID" id="100032630"/>
<dbReference type="SUPFAM" id="SSF56059">
    <property type="entry name" value="Glutathione synthetase ATP-binding domain-like"/>
    <property type="match status" value="1"/>
</dbReference>
<dbReference type="GO" id="GO:0036064">
    <property type="term" value="C:ciliary basal body"/>
    <property type="evidence" value="ECO:0000318"/>
    <property type="project" value="GO_Central"/>
</dbReference>
<dbReference type="STRING" id="13616.ENSMODP00000007573"/>
<dbReference type="GO" id="GO:0005524">
    <property type="term" value="F:ATP binding"/>
    <property type="evidence" value="ECO:0007669"/>
    <property type="project" value="UniProtKB-KW"/>
</dbReference>
<dbReference type="Pfam" id="PF03133">
    <property type="entry name" value="TTL"/>
    <property type="match status" value="1"/>
</dbReference>
<proteinExistence type="predicted"/>
<keyword evidence="2" id="KW-0547">Nucleotide-binding</keyword>
<dbReference type="FunCoup" id="F7EIF9">
    <property type="interactions" value="4"/>
</dbReference>
<dbReference type="InParanoid" id="F7EIF9"/>
<dbReference type="OrthoDB" id="277439at2759"/>
<dbReference type="Ensembl" id="ENSMODT00000007726.3">
    <property type="protein sequence ID" value="ENSMODP00000007573.3"/>
    <property type="gene ID" value="ENSMODG00000006111.3"/>
</dbReference>
<evidence type="ECO:0000256" key="2">
    <source>
        <dbReference type="ARBA" id="ARBA00022741"/>
    </source>
</evidence>
<keyword evidence="3" id="KW-0067">ATP-binding</keyword>
<dbReference type="Bgee" id="ENSMODG00000006111">
    <property type="expression patterns" value="Expressed in spermatocyte and 2 other cell types or tissues"/>
</dbReference>
<dbReference type="KEGG" id="mdo:100032630"/>
<dbReference type="Proteomes" id="UP000002280">
    <property type="component" value="Chromosome 2"/>
</dbReference>
<dbReference type="OMA" id="WCKISWA"/>
<evidence type="ECO:0000256" key="3">
    <source>
        <dbReference type="ARBA" id="ARBA00022840"/>
    </source>
</evidence>
<evidence type="ECO:0000313" key="4">
    <source>
        <dbReference type="Ensembl" id="ENSMODP00000007573.3"/>
    </source>
</evidence>
<evidence type="ECO:0000313" key="5">
    <source>
        <dbReference type="Proteomes" id="UP000002280"/>
    </source>
</evidence>